<dbReference type="CDD" id="cd06225">
    <property type="entry name" value="HAMP"/>
    <property type="match status" value="1"/>
</dbReference>
<feature type="transmembrane region" description="Helical" evidence="1">
    <location>
        <begin position="20"/>
        <end position="41"/>
    </location>
</feature>
<dbReference type="AlphaFoldDB" id="A0A2H0LM20"/>
<dbReference type="InterPro" id="IPR003660">
    <property type="entry name" value="HAMP_dom"/>
</dbReference>
<dbReference type="Proteomes" id="UP000230859">
    <property type="component" value="Unassembled WGS sequence"/>
</dbReference>
<keyword evidence="1" id="KW-1133">Transmembrane helix</keyword>
<evidence type="ECO:0000313" key="4">
    <source>
        <dbReference type="Proteomes" id="UP000230859"/>
    </source>
</evidence>
<sequence>MKNKRRHFFVDKPLQTRFAVYVALILIVVCGISGVGLYYGIWGSVIRSFSDEQIYNEIRMAARIQDYEHSRQVQQPEPELGSLRLFREVDLLSARQREMLAEILESTNKKLLWQALFLIFLVACSSIYLTHKVAGPFVHFRKAFQAAKEGELHTRIHLRKHDEGGAVAAAFNEMIGTFDESVSQLKKIARETPQGDLKKKIETELTRFKTSTD</sequence>
<dbReference type="Gene3D" id="6.10.340.10">
    <property type="match status" value="1"/>
</dbReference>
<proteinExistence type="predicted"/>
<dbReference type="EMBL" id="PCVY01000065">
    <property type="protein sequence ID" value="PIQ85480.1"/>
    <property type="molecule type" value="Genomic_DNA"/>
</dbReference>
<reference evidence="3 4" key="1">
    <citation type="submission" date="2017-09" db="EMBL/GenBank/DDBJ databases">
        <title>Depth-based differentiation of microbial function through sediment-hosted aquifers and enrichment of novel symbionts in the deep terrestrial subsurface.</title>
        <authorList>
            <person name="Probst A.J."/>
            <person name="Ladd B."/>
            <person name="Jarett J.K."/>
            <person name="Geller-Mcgrath D.E."/>
            <person name="Sieber C.M."/>
            <person name="Emerson J.B."/>
            <person name="Anantharaman K."/>
            <person name="Thomas B.C."/>
            <person name="Malmstrom R."/>
            <person name="Stieglmeier M."/>
            <person name="Klingl A."/>
            <person name="Woyke T."/>
            <person name="Ryan C.M."/>
            <person name="Banfield J.F."/>
        </authorList>
    </citation>
    <scope>NUCLEOTIDE SEQUENCE [LARGE SCALE GENOMIC DNA]</scope>
    <source>
        <strain evidence="3">CG11_big_fil_rev_8_21_14_0_20_45_26</strain>
    </source>
</reference>
<organism evidence="3 4">
    <name type="scientific">Candidatus Abzuiibacterium crystallinum</name>
    <dbReference type="NCBI Taxonomy" id="1974748"/>
    <lineage>
        <taxon>Bacteria</taxon>
        <taxon>Pseudomonadati</taxon>
        <taxon>Candidatus Omnitrophota</taxon>
        <taxon>Candidatus Abzuiibacterium</taxon>
    </lineage>
</organism>
<evidence type="ECO:0000313" key="3">
    <source>
        <dbReference type="EMBL" id="PIQ85480.1"/>
    </source>
</evidence>
<dbReference type="PROSITE" id="PS50885">
    <property type="entry name" value="HAMP"/>
    <property type="match status" value="1"/>
</dbReference>
<dbReference type="GO" id="GO:0007165">
    <property type="term" value="P:signal transduction"/>
    <property type="evidence" value="ECO:0007669"/>
    <property type="project" value="InterPro"/>
</dbReference>
<comment type="caution">
    <text evidence="3">The sequence shown here is derived from an EMBL/GenBank/DDBJ whole genome shotgun (WGS) entry which is preliminary data.</text>
</comment>
<dbReference type="SUPFAM" id="SSF158472">
    <property type="entry name" value="HAMP domain-like"/>
    <property type="match status" value="1"/>
</dbReference>
<keyword evidence="1" id="KW-0812">Transmembrane</keyword>
<feature type="transmembrane region" description="Helical" evidence="1">
    <location>
        <begin position="111"/>
        <end position="131"/>
    </location>
</feature>
<evidence type="ECO:0000259" key="2">
    <source>
        <dbReference type="PROSITE" id="PS50885"/>
    </source>
</evidence>
<gene>
    <name evidence="3" type="ORF">COV74_08295</name>
</gene>
<accession>A0A2H0LM20</accession>
<evidence type="ECO:0000256" key="1">
    <source>
        <dbReference type="SAM" id="Phobius"/>
    </source>
</evidence>
<protein>
    <recommendedName>
        <fullName evidence="2">HAMP domain-containing protein</fullName>
    </recommendedName>
</protein>
<keyword evidence="1" id="KW-0472">Membrane</keyword>
<name>A0A2H0LM20_9BACT</name>
<dbReference type="GO" id="GO:0016020">
    <property type="term" value="C:membrane"/>
    <property type="evidence" value="ECO:0007669"/>
    <property type="project" value="InterPro"/>
</dbReference>
<dbReference type="Pfam" id="PF00672">
    <property type="entry name" value="HAMP"/>
    <property type="match status" value="1"/>
</dbReference>
<feature type="domain" description="HAMP" evidence="2">
    <location>
        <begin position="131"/>
        <end position="183"/>
    </location>
</feature>